<keyword evidence="6" id="KW-0845">Vitamin A</keyword>
<feature type="non-terminal residue" evidence="13">
    <location>
        <position position="1"/>
    </location>
</feature>
<feature type="non-terminal residue" evidence="13">
    <location>
        <position position="626"/>
    </location>
</feature>
<keyword evidence="3" id="KW-0813">Transport</keyword>
<dbReference type="GO" id="GO:0034632">
    <property type="term" value="F:retinol transmembrane transporter activity"/>
    <property type="evidence" value="ECO:0007669"/>
    <property type="project" value="InterPro"/>
</dbReference>
<evidence type="ECO:0000256" key="6">
    <source>
        <dbReference type="ARBA" id="ARBA00022893"/>
    </source>
</evidence>
<dbReference type="PANTHER" id="PTHR21444">
    <property type="entry name" value="COILED-COIL DOMAIN-CONTAINING PROTEIN 180"/>
    <property type="match status" value="1"/>
</dbReference>
<organism evidence="13 14">
    <name type="scientific">Polypterus senegalus</name>
    <name type="common">Senegal bichir</name>
    <dbReference type="NCBI Taxonomy" id="55291"/>
    <lineage>
        <taxon>Eukaryota</taxon>
        <taxon>Metazoa</taxon>
        <taxon>Chordata</taxon>
        <taxon>Craniata</taxon>
        <taxon>Vertebrata</taxon>
        <taxon>Euteleostomi</taxon>
        <taxon>Actinopterygii</taxon>
        <taxon>Polypteriformes</taxon>
        <taxon>Polypteridae</taxon>
        <taxon>Polypterus</taxon>
    </lineage>
</organism>
<dbReference type="AlphaFoldDB" id="A0A8X8BZC1"/>
<keyword evidence="7 12" id="KW-1133">Transmembrane helix</keyword>
<keyword evidence="14" id="KW-1185">Reference proteome</keyword>
<gene>
    <name evidence="13" type="primary">Stra6</name>
    <name evidence="13" type="ORF">GTO96_0006381</name>
</gene>
<feature type="transmembrane region" description="Helical" evidence="12">
    <location>
        <begin position="95"/>
        <end position="111"/>
    </location>
</feature>
<feature type="transmembrane region" description="Helical" evidence="12">
    <location>
        <begin position="457"/>
        <end position="478"/>
    </location>
</feature>
<reference evidence="13 14" key="1">
    <citation type="journal article" date="2021" name="Cell">
        <title>Tracing the genetic footprints of vertebrate landing in non-teleost ray-finned fishes.</title>
        <authorList>
            <person name="Bi X."/>
            <person name="Wang K."/>
            <person name="Yang L."/>
            <person name="Pan H."/>
            <person name="Jiang H."/>
            <person name="Wei Q."/>
            <person name="Fang M."/>
            <person name="Yu H."/>
            <person name="Zhu C."/>
            <person name="Cai Y."/>
            <person name="He Y."/>
            <person name="Gan X."/>
            <person name="Zeng H."/>
            <person name="Yu D."/>
            <person name="Zhu Y."/>
            <person name="Jiang H."/>
            <person name="Qiu Q."/>
            <person name="Yang H."/>
            <person name="Zhang Y.E."/>
            <person name="Wang W."/>
            <person name="Zhu M."/>
            <person name="He S."/>
            <person name="Zhang G."/>
        </authorList>
    </citation>
    <scope>NUCLEOTIDE SEQUENCE [LARGE SCALE GENOMIC DNA]</scope>
    <source>
        <strain evidence="13">Bchr_013</strain>
    </source>
</reference>
<accession>A0A8X8BZC1</accession>
<evidence type="ECO:0000256" key="10">
    <source>
        <dbReference type="ARBA" id="ARBA00023170"/>
    </source>
</evidence>
<dbReference type="InterPro" id="IPR026612">
    <property type="entry name" value="STRA6-like"/>
</dbReference>
<evidence type="ECO:0000256" key="7">
    <source>
        <dbReference type="ARBA" id="ARBA00022989"/>
    </source>
</evidence>
<dbReference type="GO" id="GO:0071939">
    <property type="term" value="P:vitamin A import into cell"/>
    <property type="evidence" value="ECO:0007669"/>
    <property type="project" value="TreeGrafter"/>
</dbReference>
<dbReference type="PANTHER" id="PTHR21444:SF16">
    <property type="entry name" value="RECEPTOR FOR RETINOL UPTAKE STRA6"/>
    <property type="match status" value="1"/>
</dbReference>
<protein>
    <recommendedName>
        <fullName evidence="2">Receptor for retinol uptake STRA6</fullName>
    </recommendedName>
</protein>
<dbReference type="GO" id="GO:0005886">
    <property type="term" value="C:plasma membrane"/>
    <property type="evidence" value="ECO:0007669"/>
    <property type="project" value="UniProtKB-SubCell"/>
</dbReference>
<evidence type="ECO:0000256" key="12">
    <source>
        <dbReference type="SAM" id="Phobius"/>
    </source>
</evidence>
<name>A0A8X8BZC1_POLSE</name>
<dbReference type="GO" id="GO:0019841">
    <property type="term" value="F:retinol binding"/>
    <property type="evidence" value="ECO:0007669"/>
    <property type="project" value="UniProtKB-KW"/>
</dbReference>
<evidence type="ECO:0000256" key="4">
    <source>
        <dbReference type="ARBA" id="ARBA00022475"/>
    </source>
</evidence>
<dbReference type="EMBL" id="JAATIS010000094">
    <property type="protein sequence ID" value="KAG2471327.1"/>
    <property type="molecule type" value="Genomic_DNA"/>
</dbReference>
<feature type="region of interest" description="Disordered" evidence="11">
    <location>
        <begin position="1"/>
        <end position="38"/>
    </location>
</feature>
<keyword evidence="4" id="KW-1003">Cell membrane</keyword>
<dbReference type="Proteomes" id="UP000886611">
    <property type="component" value="Unassembled WGS sequence"/>
</dbReference>
<evidence type="ECO:0000256" key="5">
    <source>
        <dbReference type="ARBA" id="ARBA00022692"/>
    </source>
</evidence>
<evidence type="ECO:0000256" key="1">
    <source>
        <dbReference type="ARBA" id="ARBA00004651"/>
    </source>
</evidence>
<feature type="compositionally biased region" description="Low complexity" evidence="11">
    <location>
        <begin position="20"/>
        <end position="31"/>
    </location>
</feature>
<evidence type="ECO:0000313" key="14">
    <source>
        <dbReference type="Proteomes" id="UP000886611"/>
    </source>
</evidence>
<evidence type="ECO:0000256" key="11">
    <source>
        <dbReference type="SAM" id="MobiDB-lite"/>
    </source>
</evidence>
<evidence type="ECO:0000256" key="2">
    <source>
        <dbReference type="ARBA" id="ARBA00014411"/>
    </source>
</evidence>
<feature type="transmembrane region" description="Helical" evidence="12">
    <location>
        <begin position="243"/>
        <end position="266"/>
    </location>
</feature>
<feature type="transmembrane region" description="Helical" evidence="12">
    <location>
        <begin position="57"/>
        <end position="75"/>
    </location>
</feature>
<feature type="transmembrane region" description="Helical" evidence="12">
    <location>
        <begin position="377"/>
        <end position="406"/>
    </location>
</feature>
<evidence type="ECO:0000256" key="9">
    <source>
        <dbReference type="ARBA" id="ARBA00023136"/>
    </source>
</evidence>
<comment type="subcellular location">
    <subcellularLocation>
        <location evidence="1">Cell membrane</location>
        <topology evidence="1">Multi-pass membrane protein</topology>
    </subcellularLocation>
</comment>
<feature type="transmembrane region" description="Helical" evidence="12">
    <location>
        <begin position="304"/>
        <end position="328"/>
    </location>
</feature>
<feature type="compositionally biased region" description="Basic and acidic residues" evidence="11">
    <location>
        <begin position="1"/>
        <end position="19"/>
    </location>
</feature>
<feature type="transmembrane region" description="Helical" evidence="12">
    <location>
        <begin position="418"/>
        <end position="436"/>
    </location>
</feature>
<proteinExistence type="predicted"/>
<sequence>MPTKEEKQRAARVEKRRAAQEAASASTSEQTNPKRTEKEHENYNPVNMLNQTQHKGLATAVFGLLMCKLSILVVAKHPLPFIKESTPTTQELWKILALFYYPLLYYPLLACGSLQSRVGYVLGSLLSWTHFAVLVWQKSDCPRTPEIYKYHSLLSSFPQMGCLAFLSFQYPLLLFKNFNTESQTNASEDLKSSYYKDYVRKILRKPVKSSLSPETPNLQSRLKTLLSGYIYKPEDDFRFPLKVAISSVVAFVTVYQVALLLVVQVVPVLQKMRAGVKEDIVYLLAGFGVVLSESKAEVVELVRYYFWVVEVCYISALTLSCLVTLTMLMRSMVLHRLNLQGLYRGDIYAVYNCQRSIRPSRPALVCWMSFTSYQSAFVCLGMLIQTVVFFICLLWFVFLILFPVLYGRHLFAFRILQAMWPLWLTLCLAGILQHVAAKFAFLKKDGGTRDLDNRHALFLLTYLLFPVNVLVGFLVALWRMVITSLYNIIHFSRLDISLLNRAVESFDPGYRCYAHYLKVEVSQSHPVMKAFCSLLLQSQHLEEAVAQRIQDAEEGIQLVQQDKKKTKLSKSRVARARWWLLFTLVNNPSLVASRKHFQCQSAEAFYNGTLNRDNKGSEKKPDKAEA</sequence>
<dbReference type="GO" id="GO:0016918">
    <property type="term" value="F:retinal binding"/>
    <property type="evidence" value="ECO:0007669"/>
    <property type="project" value="UniProtKB-KW"/>
</dbReference>
<feature type="transmembrane region" description="Helical" evidence="12">
    <location>
        <begin position="156"/>
        <end position="175"/>
    </location>
</feature>
<dbReference type="Pfam" id="PF14752">
    <property type="entry name" value="RBP_receptor"/>
    <property type="match status" value="1"/>
</dbReference>
<evidence type="ECO:0000256" key="8">
    <source>
        <dbReference type="ARBA" id="ARBA00023072"/>
    </source>
</evidence>
<feature type="transmembrane region" description="Helical" evidence="12">
    <location>
        <begin position="118"/>
        <end position="136"/>
    </location>
</feature>
<keyword evidence="5 12" id="KW-0812">Transmembrane</keyword>
<dbReference type="GO" id="GO:0038023">
    <property type="term" value="F:signaling receptor activity"/>
    <property type="evidence" value="ECO:0007669"/>
    <property type="project" value="InterPro"/>
</dbReference>
<keyword evidence="10" id="KW-0675">Receptor</keyword>
<keyword evidence="8" id="KW-0683">Retinol-binding</keyword>
<evidence type="ECO:0000313" key="13">
    <source>
        <dbReference type="EMBL" id="KAG2471327.1"/>
    </source>
</evidence>
<comment type="caution">
    <text evidence="13">The sequence shown here is derived from an EMBL/GenBank/DDBJ whole genome shotgun (WGS) entry which is preliminary data.</text>
</comment>
<keyword evidence="9 12" id="KW-0472">Membrane</keyword>
<evidence type="ECO:0000256" key="3">
    <source>
        <dbReference type="ARBA" id="ARBA00022448"/>
    </source>
</evidence>